<keyword evidence="4" id="KW-0547">Nucleotide-binding</keyword>
<dbReference type="InterPro" id="IPR027417">
    <property type="entry name" value="P-loop_NTPase"/>
</dbReference>
<accession>A0A8H3IEK7</accession>
<dbReference type="InterPro" id="IPR013525">
    <property type="entry name" value="ABC2_TM"/>
</dbReference>
<keyword evidence="12" id="KW-1185">Reference proteome</keyword>
<gene>
    <name evidence="11" type="ORF">HETSPECPRED_003616</name>
</gene>
<keyword evidence="5" id="KW-0067">ATP-binding</keyword>
<keyword evidence="6 9" id="KW-1133">Transmembrane helix</keyword>
<dbReference type="Proteomes" id="UP000664521">
    <property type="component" value="Unassembled WGS sequence"/>
</dbReference>
<evidence type="ECO:0000256" key="8">
    <source>
        <dbReference type="SAM" id="MobiDB-lite"/>
    </source>
</evidence>
<evidence type="ECO:0000256" key="6">
    <source>
        <dbReference type="ARBA" id="ARBA00022989"/>
    </source>
</evidence>
<dbReference type="SUPFAM" id="SSF52540">
    <property type="entry name" value="P-loop containing nucleoside triphosphate hydrolases"/>
    <property type="match status" value="2"/>
</dbReference>
<dbReference type="FunFam" id="3.40.50.300:FF:001433">
    <property type="entry name" value="ABC transporter, putative"/>
    <property type="match status" value="1"/>
</dbReference>
<dbReference type="GO" id="GO:0140359">
    <property type="term" value="F:ABC-type transporter activity"/>
    <property type="evidence" value="ECO:0007669"/>
    <property type="project" value="InterPro"/>
</dbReference>
<dbReference type="InterPro" id="IPR003439">
    <property type="entry name" value="ABC_transporter-like_ATP-bd"/>
</dbReference>
<comment type="caution">
    <text evidence="11">The sequence shown here is derived from an EMBL/GenBank/DDBJ whole genome shotgun (WGS) entry which is preliminary data.</text>
</comment>
<dbReference type="Pfam" id="PF19055">
    <property type="entry name" value="ABC2_membrane_7"/>
    <property type="match status" value="1"/>
</dbReference>
<keyword evidence="7 9" id="KW-0472">Membrane</keyword>
<proteinExistence type="predicted"/>
<evidence type="ECO:0000259" key="10">
    <source>
        <dbReference type="PROSITE" id="PS50893"/>
    </source>
</evidence>
<feature type="region of interest" description="Disordered" evidence="8">
    <location>
        <begin position="1"/>
        <end position="20"/>
    </location>
</feature>
<dbReference type="InterPro" id="IPR003593">
    <property type="entry name" value="AAA+_ATPase"/>
</dbReference>
<dbReference type="Gene3D" id="3.40.50.300">
    <property type="entry name" value="P-loop containing nucleotide triphosphate hydrolases"/>
    <property type="match status" value="2"/>
</dbReference>
<feature type="transmembrane region" description="Helical" evidence="9">
    <location>
        <begin position="633"/>
        <end position="653"/>
    </location>
</feature>
<dbReference type="GO" id="GO:0016887">
    <property type="term" value="F:ATP hydrolysis activity"/>
    <property type="evidence" value="ECO:0007669"/>
    <property type="project" value="InterPro"/>
</dbReference>
<keyword evidence="3 9" id="KW-0812">Transmembrane</keyword>
<feature type="transmembrane region" description="Helical" evidence="9">
    <location>
        <begin position="1035"/>
        <end position="1056"/>
    </location>
</feature>
<evidence type="ECO:0000256" key="2">
    <source>
        <dbReference type="ARBA" id="ARBA00022448"/>
    </source>
</evidence>
<dbReference type="InterPro" id="IPR017871">
    <property type="entry name" value="ABC_transporter-like_CS"/>
</dbReference>
<evidence type="ECO:0000256" key="7">
    <source>
        <dbReference type="ARBA" id="ARBA00023136"/>
    </source>
</evidence>
<dbReference type="OrthoDB" id="66620at2759"/>
<feature type="compositionally biased region" description="Basic and acidic residues" evidence="8">
    <location>
        <begin position="346"/>
        <end position="355"/>
    </location>
</feature>
<feature type="transmembrane region" description="Helical" evidence="9">
    <location>
        <begin position="1068"/>
        <end position="1088"/>
    </location>
</feature>
<feature type="domain" description="ABC transporter" evidence="10">
    <location>
        <begin position="699"/>
        <end position="947"/>
    </location>
</feature>
<organism evidence="11 12">
    <name type="scientific">Heterodermia speciosa</name>
    <dbReference type="NCBI Taxonomy" id="116794"/>
    <lineage>
        <taxon>Eukaryota</taxon>
        <taxon>Fungi</taxon>
        <taxon>Dikarya</taxon>
        <taxon>Ascomycota</taxon>
        <taxon>Pezizomycotina</taxon>
        <taxon>Lecanoromycetes</taxon>
        <taxon>OSLEUM clade</taxon>
        <taxon>Lecanoromycetidae</taxon>
        <taxon>Caliciales</taxon>
        <taxon>Physciaceae</taxon>
        <taxon>Heterodermia</taxon>
    </lineage>
</organism>
<evidence type="ECO:0000256" key="5">
    <source>
        <dbReference type="ARBA" id="ARBA00022840"/>
    </source>
</evidence>
<feature type="transmembrane region" description="Helical" evidence="9">
    <location>
        <begin position="1182"/>
        <end position="1202"/>
    </location>
</feature>
<protein>
    <recommendedName>
        <fullName evidence="10">ABC transporter domain-containing protein</fullName>
    </recommendedName>
</protein>
<dbReference type="Pfam" id="PF01061">
    <property type="entry name" value="ABC2_membrane"/>
    <property type="match status" value="2"/>
</dbReference>
<dbReference type="InterPro" id="IPR043926">
    <property type="entry name" value="ABCG_dom"/>
</dbReference>
<feature type="transmembrane region" description="Helical" evidence="9">
    <location>
        <begin position="536"/>
        <end position="555"/>
    </location>
</feature>
<dbReference type="PROSITE" id="PS00211">
    <property type="entry name" value="ABC_TRANSPORTER_1"/>
    <property type="match status" value="1"/>
</dbReference>
<evidence type="ECO:0000256" key="3">
    <source>
        <dbReference type="ARBA" id="ARBA00022692"/>
    </source>
</evidence>
<dbReference type="InterPro" id="IPR050352">
    <property type="entry name" value="ABCG_transporters"/>
</dbReference>
<comment type="subcellular location">
    <subcellularLocation>
        <location evidence="1">Membrane</location>
        <topology evidence="1">Multi-pass membrane protein</topology>
    </subcellularLocation>
</comment>
<feature type="transmembrane region" description="Helical" evidence="9">
    <location>
        <begin position="505"/>
        <end position="530"/>
    </location>
</feature>
<reference evidence="11" key="1">
    <citation type="submission" date="2021-03" db="EMBL/GenBank/DDBJ databases">
        <authorList>
            <person name="Tagirdzhanova G."/>
        </authorList>
    </citation>
    <scope>NUCLEOTIDE SEQUENCE</scope>
</reference>
<dbReference type="PANTHER" id="PTHR48041:SF119">
    <property type="entry name" value="ROA1P"/>
    <property type="match status" value="1"/>
</dbReference>
<evidence type="ECO:0000256" key="9">
    <source>
        <dbReference type="SAM" id="Phobius"/>
    </source>
</evidence>
<dbReference type="PROSITE" id="PS50893">
    <property type="entry name" value="ABC_TRANSPORTER_2"/>
    <property type="match status" value="2"/>
</dbReference>
<feature type="domain" description="ABC transporter" evidence="10">
    <location>
        <begin position="58"/>
        <end position="298"/>
    </location>
</feature>
<evidence type="ECO:0000256" key="1">
    <source>
        <dbReference type="ARBA" id="ARBA00004141"/>
    </source>
</evidence>
<feature type="transmembrane region" description="Helical" evidence="9">
    <location>
        <begin position="1118"/>
        <end position="1138"/>
    </location>
</feature>
<dbReference type="PANTHER" id="PTHR48041">
    <property type="entry name" value="ABC TRANSPORTER G FAMILY MEMBER 28"/>
    <property type="match status" value="1"/>
</dbReference>
<feature type="transmembrane region" description="Helical" evidence="9">
    <location>
        <begin position="1144"/>
        <end position="1170"/>
    </location>
</feature>
<name>A0A8H3IEK7_9LECA</name>
<evidence type="ECO:0000256" key="4">
    <source>
        <dbReference type="ARBA" id="ARBA00022741"/>
    </source>
</evidence>
<feature type="transmembrane region" description="Helical" evidence="9">
    <location>
        <begin position="1261"/>
        <end position="1282"/>
    </location>
</feature>
<dbReference type="GO" id="GO:0016020">
    <property type="term" value="C:membrane"/>
    <property type="evidence" value="ECO:0007669"/>
    <property type="project" value="UniProtKB-SubCell"/>
</dbReference>
<dbReference type="Pfam" id="PF00005">
    <property type="entry name" value="ABC_tran"/>
    <property type="match status" value="2"/>
</dbReference>
<feature type="region of interest" description="Disordered" evidence="8">
    <location>
        <begin position="340"/>
        <end position="368"/>
    </location>
</feature>
<feature type="transmembrane region" description="Helical" evidence="9">
    <location>
        <begin position="482"/>
        <end position="498"/>
    </location>
</feature>
<evidence type="ECO:0000313" key="11">
    <source>
        <dbReference type="EMBL" id="CAF9917890.1"/>
    </source>
</evidence>
<keyword evidence="2" id="KW-0813">Transport</keyword>
<evidence type="ECO:0000313" key="12">
    <source>
        <dbReference type="Proteomes" id="UP000664521"/>
    </source>
</evidence>
<sequence>MDKDLESGRRSPVSPPDSDKAVGFNDLSFRAVDPVDISIQNLGVGIDISPNGLTAFKNRFSSRTSTDGKAHKAILQDVSAFMPSGSITAIIGGSGSGKTSMLNALSHRLKSARLETSGSVLYNGSTDLSTIRSAYVMQQDILLETLTVRETLIYAAELRLPPPVTHAERSQIVEEVIQELSLKECADTRIGNNIHKGCSGGEKRRTSLGVQMLANPSVLFLDEVTTGLDATTSFQLIRTLKTLAEKGRTVVVTIHQPRSEIWGLLDHIVLLSGGSPLYSGPTAGCLGYFELQGHVLPAFVNPAEFIIDLAAVDTRTEELEAASLVRVNALKQHWKDSASIESSIPSDEKPPREYHPSSTPAPKKSLRQSPLGRQINVLTRRTLKITYRDPMGMAGSLLEATSMAILQGWIFLKLDGSLAGIRSRQGALYTAAALQGYLILLFETYRLTIDIKLFDREYSEGVVGVTSFLLSRRLARCLTEDFPVPLIFSVIFYFMCGFRVEARQFFTFFAVTLLMQYIAVSFATVCVAVSRNFAGASLIANMGYTIQSLGCGYFVQSNQIPVYMRWLKWTAYVYFGFGALSSNEFVSYSSNSFGHLYDCPEPGGASNPACTQYTGAFVIQSLGFPSNWVSRPIIVLLGFVIAFYLGAGMILRFKKVDLEISKAQQIDADHSAGKENIKSRTNEETRTVSITLSKYSLNIEKRDFRLKVVKNLSIIKSVNTNFEPGLLNAVMGPSGSGKTSLLNLIAHRLKSTITTKYQISGDLYLNGSVPSSEAVITSICAYVCQDDDALLPYLTVRENLRFSACLRLPTHLSKAEKEHRAESVLLKMGLRDCADNLVGSELVKGISGGEKRRVTIAIQILTDPRVLLLDEPTSGLDAFTATSIMDVLRGLAQEGRTIVLTIHQPRSDLFQHFGHVLLLARGGSTVYAGPGSSMLSHFADLGFPCGPATNPADFALDLITVDLQQAERETASRVRVHELIEAWEKQGPTIYRSSSQIATPAELGSLKREMTPFRIAFPLLLHRSFINFRRNPPSIIARTTQVLGFAVILTLFFAPLKTDYNSIQSRFGFLQEFAALYFVGMLQNVAVYPDERAVFYREHDDGAYPVSAFFLQYTVAEIPFEIVTSIIFAILTVLAAGLPRHANVLFIVAFNCFAIVSCGESVGIVFNTLVAHTGFAVSLTSVILSVATIMGGIMSINIPAFLQAWNHLSPIKWSIGNLAPYTLRGIKFTCADAQRLPNGACPIETGEQALRLYNLDTDARLNLIVLAVVVVAYRLVAFVLLVTKRRKWDWARLFRRGGTQREEVT</sequence>
<dbReference type="GO" id="GO:0005524">
    <property type="term" value="F:ATP binding"/>
    <property type="evidence" value="ECO:0007669"/>
    <property type="project" value="UniProtKB-KW"/>
</dbReference>
<dbReference type="EMBL" id="CAJPDS010000020">
    <property type="protein sequence ID" value="CAF9917890.1"/>
    <property type="molecule type" value="Genomic_DNA"/>
</dbReference>
<dbReference type="SMART" id="SM00382">
    <property type="entry name" value="AAA"/>
    <property type="match status" value="2"/>
</dbReference>